<feature type="compositionally biased region" description="Polar residues" evidence="3">
    <location>
        <begin position="160"/>
        <end position="170"/>
    </location>
</feature>
<reference evidence="5" key="2">
    <citation type="submission" date="2020-05" db="UniProtKB">
        <authorList>
            <consortium name="EnsemblMetazoa"/>
        </authorList>
    </citation>
    <scope>IDENTIFICATION</scope>
    <source>
        <strain evidence="5">A-37</strain>
    </source>
</reference>
<protein>
    <recommendedName>
        <fullName evidence="4">BTB domain-containing protein</fullName>
    </recommendedName>
</protein>
<accession>A0A182M399</accession>
<proteinExistence type="predicted"/>
<feature type="domain" description="BTB" evidence="4">
    <location>
        <begin position="39"/>
        <end position="104"/>
    </location>
</feature>
<dbReference type="SMART" id="SM00225">
    <property type="entry name" value="BTB"/>
    <property type="match status" value="1"/>
</dbReference>
<dbReference type="InterPro" id="IPR011333">
    <property type="entry name" value="SKP1/BTB/POZ_sf"/>
</dbReference>
<feature type="region of interest" description="Disordered" evidence="3">
    <location>
        <begin position="302"/>
        <end position="454"/>
    </location>
</feature>
<dbReference type="GO" id="GO:0005634">
    <property type="term" value="C:nucleus"/>
    <property type="evidence" value="ECO:0007669"/>
    <property type="project" value="UniProtKB-SubCell"/>
</dbReference>
<feature type="compositionally biased region" description="Low complexity" evidence="3">
    <location>
        <begin position="576"/>
        <end position="595"/>
    </location>
</feature>
<dbReference type="Gene3D" id="3.30.710.10">
    <property type="entry name" value="Potassium Channel Kv1.1, Chain A"/>
    <property type="match status" value="1"/>
</dbReference>
<dbReference type="PANTHER" id="PTHR23110">
    <property type="entry name" value="BTB DOMAIN TRANSCRIPTION FACTOR"/>
    <property type="match status" value="1"/>
</dbReference>
<feature type="compositionally biased region" description="Basic and acidic residues" evidence="3">
    <location>
        <begin position="623"/>
        <end position="632"/>
    </location>
</feature>
<dbReference type="SUPFAM" id="SSF54695">
    <property type="entry name" value="POZ domain"/>
    <property type="match status" value="1"/>
</dbReference>
<evidence type="ECO:0000256" key="2">
    <source>
        <dbReference type="ARBA" id="ARBA00023242"/>
    </source>
</evidence>
<dbReference type="EMBL" id="AXCM01000099">
    <property type="status" value="NOT_ANNOTATED_CDS"/>
    <property type="molecule type" value="Genomic_DNA"/>
</dbReference>
<feature type="compositionally biased region" description="Low complexity" evidence="3">
    <location>
        <begin position="440"/>
        <end position="449"/>
    </location>
</feature>
<dbReference type="Proteomes" id="UP000075883">
    <property type="component" value="Unassembled WGS sequence"/>
</dbReference>
<feature type="compositionally biased region" description="Low complexity" evidence="3">
    <location>
        <begin position="146"/>
        <end position="159"/>
    </location>
</feature>
<feature type="compositionally biased region" description="Acidic residues" evidence="3">
    <location>
        <begin position="259"/>
        <end position="276"/>
    </location>
</feature>
<evidence type="ECO:0000313" key="5">
    <source>
        <dbReference type="EnsemblMetazoa" id="ACUA008384-PA"/>
    </source>
</evidence>
<dbReference type="STRING" id="139723.A0A182M399"/>
<feature type="compositionally biased region" description="Low complexity" evidence="3">
    <location>
        <begin position="303"/>
        <end position="325"/>
    </location>
</feature>
<keyword evidence="6" id="KW-1185">Reference proteome</keyword>
<dbReference type="GO" id="GO:0006357">
    <property type="term" value="P:regulation of transcription by RNA polymerase II"/>
    <property type="evidence" value="ECO:0007669"/>
    <property type="project" value="TreeGrafter"/>
</dbReference>
<dbReference type="CDD" id="cd18315">
    <property type="entry name" value="BTB_POZ_BAB-like"/>
    <property type="match status" value="1"/>
</dbReference>
<evidence type="ECO:0000313" key="6">
    <source>
        <dbReference type="Proteomes" id="UP000075883"/>
    </source>
</evidence>
<reference evidence="6" key="1">
    <citation type="submission" date="2013-09" db="EMBL/GenBank/DDBJ databases">
        <title>The Genome Sequence of Anopheles culicifacies species A.</title>
        <authorList>
            <consortium name="The Broad Institute Genomics Platform"/>
            <person name="Neafsey D.E."/>
            <person name="Besansky N."/>
            <person name="Howell P."/>
            <person name="Walton C."/>
            <person name="Young S.K."/>
            <person name="Zeng Q."/>
            <person name="Gargeya S."/>
            <person name="Fitzgerald M."/>
            <person name="Haas B."/>
            <person name="Abouelleil A."/>
            <person name="Allen A.W."/>
            <person name="Alvarado L."/>
            <person name="Arachchi H.M."/>
            <person name="Berlin A.M."/>
            <person name="Chapman S.B."/>
            <person name="Gainer-Dewar J."/>
            <person name="Goldberg J."/>
            <person name="Griggs A."/>
            <person name="Gujja S."/>
            <person name="Hansen M."/>
            <person name="Howarth C."/>
            <person name="Imamovic A."/>
            <person name="Ireland A."/>
            <person name="Larimer J."/>
            <person name="McCowan C."/>
            <person name="Murphy C."/>
            <person name="Pearson M."/>
            <person name="Poon T.W."/>
            <person name="Priest M."/>
            <person name="Roberts A."/>
            <person name="Saif S."/>
            <person name="Shea T."/>
            <person name="Sisk P."/>
            <person name="Sykes S."/>
            <person name="Wortman J."/>
            <person name="Nusbaum C."/>
            <person name="Birren B."/>
        </authorList>
    </citation>
    <scope>NUCLEOTIDE SEQUENCE [LARGE SCALE GENOMIC DNA]</scope>
    <source>
        <strain evidence="6">A-37</strain>
    </source>
</reference>
<evidence type="ECO:0000256" key="3">
    <source>
        <dbReference type="SAM" id="MobiDB-lite"/>
    </source>
</evidence>
<keyword evidence="2" id="KW-0539">Nucleus</keyword>
<dbReference type="Pfam" id="PF00651">
    <property type="entry name" value="BTB"/>
    <property type="match status" value="1"/>
</dbReference>
<feature type="compositionally biased region" description="Basic residues" evidence="3">
    <location>
        <begin position="215"/>
        <end position="224"/>
    </location>
</feature>
<dbReference type="InterPro" id="IPR000210">
    <property type="entry name" value="BTB/POZ_dom"/>
</dbReference>
<feature type="compositionally biased region" description="Polar residues" evidence="3">
    <location>
        <begin position="397"/>
        <end position="420"/>
    </location>
</feature>
<sequence>MKESFEIMPDQEHYSLRWNNHQNHILRAFDTLLQTKTLVDVTLVCAETSIRAHKVVLSACSPFFQRVFSETPCKHPVIVLKDFRGWVVQAIVDFMYRGEISVPQERLSVLIQAGESLQVRGLVDHPVAANTPTPAQSPEDFSLLDSSLISPTSPSLPSPNFQTNHQSGQLRHHNTTATSLISSNTSKLLLPPQVFADPSISLPSANVDPCTSPMPRRKQARPRRRSGDCAPQDLSSKPSTPVPPALEDDDTERDLLDDRPDDEDELEELEDDDEDDDLKRILHRSQSVDEKLAALVGKEDLRTQSSSSLTTTPTTTSATATTTTTNNDERRSRSLHKLSPRKTSSSKSSVGLLQGDDLNADTTPVLSESPPVSDGPENLCMKKSSSSSSELVRNISIGGSEQRNRTASIEASDNNTASTEPNDRTASRDGATRLPDASKDSSISSPLSDTVGGHIGNRGLLSLKDIRHLNRAALNRSLGSISPPPSFSSLNNNLHPALSLMHHHHHHHHHHADAKRVKLEDREDERSLLHDELMEPPHFLDHMDLALSTHQHPLAHHLAHQHHLRNSSPHLRPPTADGGSADNNGSNSGNKQNNSVFGLDSPLGLFPPGMDPGKIYSPLMEMSDPRSMHHDGPPFLKKKSKCMYSI</sequence>
<dbReference type="VEuPathDB" id="VectorBase:ACUA008384"/>
<feature type="region of interest" description="Disordered" evidence="3">
    <location>
        <begin position="146"/>
        <end position="170"/>
    </location>
</feature>
<feature type="region of interest" description="Disordered" evidence="3">
    <location>
        <begin position="555"/>
        <end position="636"/>
    </location>
</feature>
<dbReference type="AlphaFoldDB" id="A0A182M399"/>
<evidence type="ECO:0000256" key="1">
    <source>
        <dbReference type="ARBA" id="ARBA00004123"/>
    </source>
</evidence>
<dbReference type="PROSITE" id="PS50097">
    <property type="entry name" value="BTB"/>
    <property type="match status" value="1"/>
</dbReference>
<organism evidence="5 6">
    <name type="scientific">Anopheles culicifacies</name>
    <dbReference type="NCBI Taxonomy" id="139723"/>
    <lineage>
        <taxon>Eukaryota</taxon>
        <taxon>Metazoa</taxon>
        <taxon>Ecdysozoa</taxon>
        <taxon>Arthropoda</taxon>
        <taxon>Hexapoda</taxon>
        <taxon>Insecta</taxon>
        <taxon>Pterygota</taxon>
        <taxon>Neoptera</taxon>
        <taxon>Endopterygota</taxon>
        <taxon>Diptera</taxon>
        <taxon>Nematocera</taxon>
        <taxon>Culicoidea</taxon>
        <taxon>Culicidae</taxon>
        <taxon>Anophelinae</taxon>
        <taxon>Anopheles</taxon>
        <taxon>culicifacies species complex</taxon>
    </lineage>
</organism>
<dbReference type="EnsemblMetazoa" id="ACUA008384-RA">
    <property type="protein sequence ID" value="ACUA008384-PA"/>
    <property type="gene ID" value="ACUA008384"/>
</dbReference>
<feature type="compositionally biased region" description="Basic residues" evidence="3">
    <location>
        <begin position="555"/>
        <end position="565"/>
    </location>
</feature>
<name>A0A182M399_9DIPT</name>
<comment type="subcellular location">
    <subcellularLocation>
        <location evidence="1">Nucleus</location>
    </subcellularLocation>
</comment>
<feature type="region of interest" description="Disordered" evidence="3">
    <location>
        <begin position="202"/>
        <end position="278"/>
    </location>
</feature>
<dbReference type="PANTHER" id="PTHR23110:SF101">
    <property type="entry name" value="PROTEIN JIM LOVELL"/>
    <property type="match status" value="1"/>
</dbReference>
<dbReference type="InterPro" id="IPR051095">
    <property type="entry name" value="Dros_DevTransReg"/>
</dbReference>
<feature type="compositionally biased region" description="Basic and acidic residues" evidence="3">
    <location>
        <begin position="421"/>
        <end position="439"/>
    </location>
</feature>
<evidence type="ECO:0000259" key="4">
    <source>
        <dbReference type="PROSITE" id="PS50097"/>
    </source>
</evidence>